<sequence length="355" mass="40131">MDALTLVAVVCLLATGLWAWRNLYYWYYSNGLMEFLGQRIMADQAPSGQPLKVLCTNGRFPSVDMQLKGPSVFQLLSFENWTYPDATLAGFYFIGSFGVSWALIVLESLRAYNLHNFGSWTTIPGLLMFNHTPAIYLPLYLGVRLALMTPSKMTPSDLAIDPVQLVHFPWAFAVGYVAPFILMLLPDLRIRDISTKQTVAAWWQQWPAYVALCQLLLSLIWRPTVLPSPLPTETWPHVQDVYMFLFVMAALSHWLSLLGALATRVTMAELFLPAWPGKDKKARHGWEAAKWCVQWDVVLDTPAMILWAGVLYWQTGAAMDPSLWQRLLVNFLFAGPLGVPIGLLWERDAIVLSGY</sequence>
<keyword evidence="1" id="KW-0812">Transmembrane</keyword>
<feature type="transmembrane region" description="Helical" evidence="1">
    <location>
        <begin position="86"/>
        <end position="106"/>
    </location>
</feature>
<feature type="transmembrane region" description="Helical" evidence="1">
    <location>
        <begin position="167"/>
        <end position="185"/>
    </location>
</feature>
<dbReference type="EMBL" id="JAWRVG010000020">
    <property type="protein sequence ID" value="KAK4073018.1"/>
    <property type="molecule type" value="Genomic_DNA"/>
</dbReference>
<dbReference type="RefSeq" id="XP_062755495.1">
    <property type="nucleotide sequence ID" value="XM_062900237.1"/>
</dbReference>
<dbReference type="GeneID" id="87920142"/>
<dbReference type="AlphaFoldDB" id="A0AAE1LYF5"/>
<feature type="transmembrane region" description="Helical" evidence="1">
    <location>
        <begin position="206"/>
        <end position="221"/>
    </location>
</feature>
<protein>
    <submittedName>
        <fullName evidence="2">Uncharacterized protein</fullName>
    </submittedName>
</protein>
<dbReference type="Proteomes" id="UP001273209">
    <property type="component" value="Unassembled WGS sequence"/>
</dbReference>
<keyword evidence="3" id="KW-1185">Reference proteome</keyword>
<keyword evidence="1" id="KW-0472">Membrane</keyword>
<feature type="transmembrane region" description="Helical" evidence="1">
    <location>
        <begin position="327"/>
        <end position="345"/>
    </location>
</feature>
<evidence type="ECO:0000313" key="3">
    <source>
        <dbReference type="Proteomes" id="UP001273209"/>
    </source>
</evidence>
<feature type="transmembrane region" description="Helical" evidence="1">
    <location>
        <begin position="127"/>
        <end position="147"/>
    </location>
</feature>
<evidence type="ECO:0000256" key="1">
    <source>
        <dbReference type="SAM" id="Phobius"/>
    </source>
</evidence>
<feature type="transmembrane region" description="Helical" evidence="1">
    <location>
        <begin position="241"/>
        <end position="262"/>
    </location>
</feature>
<evidence type="ECO:0000313" key="2">
    <source>
        <dbReference type="EMBL" id="KAK4073018.1"/>
    </source>
</evidence>
<keyword evidence="1" id="KW-1133">Transmembrane helix</keyword>
<accession>A0AAE1LYF5</accession>
<reference evidence="2" key="1">
    <citation type="submission" date="2023-11" db="EMBL/GenBank/DDBJ databases">
        <title>The genome sequences of three competitors of mushroom-forming fungi.</title>
        <authorList>
            <person name="Beijen E."/>
            <person name="Ohm R.A."/>
        </authorList>
    </citation>
    <scope>NUCLEOTIDE SEQUENCE</scope>
    <source>
        <strain evidence="2">CBS 100526</strain>
    </source>
</reference>
<comment type="caution">
    <text evidence="2">The sequence shown here is derived from an EMBL/GenBank/DDBJ whole genome shotgun (WGS) entry which is preliminary data.</text>
</comment>
<name>A0AAE1LYF5_9HYPO</name>
<gene>
    <name evidence="2" type="ORF">Triagg1_5695</name>
</gene>
<organism evidence="2 3">
    <name type="scientific">Trichoderma aggressivum f. europaeum</name>
    <dbReference type="NCBI Taxonomy" id="173218"/>
    <lineage>
        <taxon>Eukaryota</taxon>
        <taxon>Fungi</taxon>
        <taxon>Dikarya</taxon>
        <taxon>Ascomycota</taxon>
        <taxon>Pezizomycotina</taxon>
        <taxon>Sordariomycetes</taxon>
        <taxon>Hypocreomycetidae</taxon>
        <taxon>Hypocreales</taxon>
        <taxon>Hypocreaceae</taxon>
        <taxon>Trichoderma</taxon>
    </lineage>
</organism>
<proteinExistence type="predicted"/>